<dbReference type="AlphaFoldDB" id="A0A0P7KKI9"/>
<dbReference type="SMART" id="SM00935">
    <property type="entry name" value="OmpH"/>
    <property type="match status" value="1"/>
</dbReference>
<evidence type="ECO:0000313" key="5">
    <source>
        <dbReference type="Proteomes" id="UP000050471"/>
    </source>
</evidence>
<dbReference type="PANTHER" id="PTHR35089">
    <property type="entry name" value="CHAPERONE PROTEIN SKP"/>
    <property type="match status" value="1"/>
</dbReference>
<dbReference type="PANTHER" id="PTHR35089:SF1">
    <property type="entry name" value="CHAPERONE PROTEIN SKP"/>
    <property type="match status" value="1"/>
</dbReference>
<dbReference type="STRING" id="154981.AKJ29_09310"/>
<sequence length="253" mass="27011">MGEAKPSGTRRARQGLTVGAPAWTLVTALGVMMGGAAATGLAVAQDSSAPVSTPATAAPPAPSVSAQASHILTVDRDRLFRQSEYGRRILQDLEAERARLASEARRVDDALAAEEKRLTEERARLSPEAFRALADAFDEKVQALRAQRPERERSFTERFEREQQAYFDRIGPILGAVVRERGGVVIVDRRAILLTTQNIDITDQAIALIDRLLGDGTGSKGPAVPPPPAAPEDENGADAASRPEADPDADDGN</sequence>
<proteinExistence type="inferred from homology"/>
<evidence type="ECO:0000313" key="4">
    <source>
        <dbReference type="EMBL" id="KPN62417.1"/>
    </source>
</evidence>
<dbReference type="GO" id="GO:0050821">
    <property type="term" value="P:protein stabilization"/>
    <property type="evidence" value="ECO:0007669"/>
    <property type="project" value="TreeGrafter"/>
</dbReference>
<dbReference type="InterPro" id="IPR024930">
    <property type="entry name" value="Skp_dom_sf"/>
</dbReference>
<gene>
    <name evidence="4" type="ORF">AKJ29_09310</name>
</gene>
<dbReference type="GO" id="GO:0005829">
    <property type="term" value="C:cytosol"/>
    <property type="evidence" value="ECO:0007669"/>
    <property type="project" value="TreeGrafter"/>
</dbReference>
<dbReference type="GO" id="GO:0051082">
    <property type="term" value="F:unfolded protein binding"/>
    <property type="evidence" value="ECO:0007669"/>
    <property type="project" value="InterPro"/>
</dbReference>
<accession>A0A0P7KKI9</accession>
<keyword evidence="5" id="KW-1185">Reference proteome</keyword>
<evidence type="ECO:0000256" key="1">
    <source>
        <dbReference type="ARBA" id="ARBA00009091"/>
    </source>
</evidence>
<protein>
    <recommendedName>
        <fullName evidence="6">Outer membrane chaperone Skp</fullName>
    </recommendedName>
</protein>
<dbReference type="InterPro" id="IPR005632">
    <property type="entry name" value="Chaperone_Skp"/>
</dbReference>
<keyword evidence="2" id="KW-0732">Signal</keyword>
<name>A0A0P7KKI9_9RHOB</name>
<dbReference type="Gene3D" id="3.30.910.20">
    <property type="entry name" value="Skp domain"/>
    <property type="match status" value="1"/>
</dbReference>
<evidence type="ECO:0000256" key="2">
    <source>
        <dbReference type="ARBA" id="ARBA00022729"/>
    </source>
</evidence>
<comment type="caution">
    <text evidence="4">The sequence shown here is derived from an EMBL/GenBank/DDBJ whole genome shotgun (WGS) entry which is preliminary data.</text>
</comment>
<reference evidence="4 5" key="1">
    <citation type="submission" date="2015-09" db="EMBL/GenBank/DDBJ databases">
        <title>Draft genome sequence of Aliiroseovarius crassostreae CV919-312TSm, the causative agent of Roseovarius Oyster Disease (formerly Juvenile Oyster Disease).</title>
        <authorList>
            <person name="Kessner L."/>
            <person name="Spinard E."/>
            <person name="Nelson D."/>
        </authorList>
    </citation>
    <scope>NUCLEOTIDE SEQUENCE [LARGE SCALE GENOMIC DNA]</scope>
    <source>
        <strain evidence="4 5">CV919-312</strain>
    </source>
</reference>
<organism evidence="4 5">
    <name type="scientific">Aliiroseovarius crassostreae</name>
    <dbReference type="NCBI Taxonomy" id="154981"/>
    <lineage>
        <taxon>Bacteria</taxon>
        <taxon>Pseudomonadati</taxon>
        <taxon>Pseudomonadota</taxon>
        <taxon>Alphaproteobacteria</taxon>
        <taxon>Rhodobacterales</taxon>
        <taxon>Paracoccaceae</taxon>
        <taxon>Aliiroseovarius</taxon>
    </lineage>
</organism>
<evidence type="ECO:0008006" key="6">
    <source>
        <dbReference type="Google" id="ProtNLM"/>
    </source>
</evidence>
<dbReference type="SUPFAM" id="SSF111384">
    <property type="entry name" value="OmpH-like"/>
    <property type="match status" value="1"/>
</dbReference>
<dbReference type="Pfam" id="PF03938">
    <property type="entry name" value="OmpH"/>
    <property type="match status" value="1"/>
</dbReference>
<dbReference type="EMBL" id="LKBA01000019">
    <property type="protein sequence ID" value="KPN62417.1"/>
    <property type="molecule type" value="Genomic_DNA"/>
</dbReference>
<evidence type="ECO:0000256" key="3">
    <source>
        <dbReference type="SAM" id="MobiDB-lite"/>
    </source>
</evidence>
<feature type="region of interest" description="Disordered" evidence="3">
    <location>
        <begin position="215"/>
        <end position="253"/>
    </location>
</feature>
<dbReference type="Proteomes" id="UP000050471">
    <property type="component" value="Unassembled WGS sequence"/>
</dbReference>
<comment type="similarity">
    <text evidence="1">Belongs to the Skp family.</text>
</comment>